<evidence type="ECO:0000256" key="2">
    <source>
        <dbReference type="ARBA" id="ARBA00022692"/>
    </source>
</evidence>
<feature type="transmembrane region" description="Helical" evidence="6">
    <location>
        <begin position="71"/>
        <end position="89"/>
    </location>
</feature>
<evidence type="ECO:0000256" key="5">
    <source>
        <dbReference type="PROSITE-ProRule" id="PRU01087"/>
    </source>
</evidence>
<dbReference type="GO" id="GO:0016020">
    <property type="term" value="C:membrane"/>
    <property type="evidence" value="ECO:0007669"/>
    <property type="project" value="UniProtKB-SubCell"/>
</dbReference>
<keyword evidence="9" id="KW-1185">Reference proteome</keyword>
<feature type="transmembrane region" description="Helical" evidence="6">
    <location>
        <begin position="7"/>
        <end position="24"/>
    </location>
</feature>
<dbReference type="PANTHER" id="PTHR14568">
    <property type="entry name" value="TRANSMEMBRANE SUPERFAMILY 6 MEMBER 1/2"/>
    <property type="match status" value="1"/>
</dbReference>
<feature type="transmembrane region" description="Helical" evidence="6">
    <location>
        <begin position="150"/>
        <end position="169"/>
    </location>
</feature>
<feature type="transmembrane region" description="Helical" evidence="6">
    <location>
        <begin position="181"/>
        <end position="199"/>
    </location>
</feature>
<keyword evidence="3 5" id="KW-1133">Transmembrane helix</keyword>
<dbReference type="PROSITE" id="PS51751">
    <property type="entry name" value="EXPERA"/>
    <property type="match status" value="1"/>
</dbReference>
<dbReference type="Ensembl" id="ENSCSAVT00000012929.1">
    <property type="protein sequence ID" value="ENSCSAVP00000012780.1"/>
    <property type="gene ID" value="ENSCSAVG00000007505.1"/>
</dbReference>
<evidence type="ECO:0000256" key="3">
    <source>
        <dbReference type="ARBA" id="ARBA00022989"/>
    </source>
</evidence>
<dbReference type="Pfam" id="PF26083">
    <property type="entry name" value="TM_Tm6sf2"/>
    <property type="match status" value="1"/>
</dbReference>
<feature type="transmembrane region" description="Helical" evidence="6">
    <location>
        <begin position="36"/>
        <end position="55"/>
    </location>
</feature>
<dbReference type="AlphaFoldDB" id="H2Z5B8"/>
<evidence type="ECO:0000256" key="4">
    <source>
        <dbReference type="ARBA" id="ARBA00023136"/>
    </source>
</evidence>
<dbReference type="InParanoid" id="H2Z5B8"/>
<dbReference type="HOGENOM" id="CLU_1096367_0_0_1"/>
<evidence type="ECO:0000256" key="6">
    <source>
        <dbReference type="SAM" id="Phobius"/>
    </source>
</evidence>
<evidence type="ECO:0000259" key="7">
    <source>
        <dbReference type="PROSITE" id="PS51751"/>
    </source>
</evidence>
<dbReference type="Proteomes" id="UP000007875">
    <property type="component" value="Unassembled WGS sequence"/>
</dbReference>
<name>H2Z5B8_CIOSA</name>
<evidence type="ECO:0000256" key="1">
    <source>
        <dbReference type="ARBA" id="ARBA00004141"/>
    </source>
</evidence>
<dbReference type="PANTHER" id="PTHR14568:SF8">
    <property type="entry name" value="EXPERA DOMAIN-CONTAINING PROTEIN"/>
    <property type="match status" value="1"/>
</dbReference>
<proteinExistence type="predicted"/>
<dbReference type="GeneTree" id="ENSGT00390000012913"/>
<protein>
    <recommendedName>
        <fullName evidence="7">EXPERA domain-containing protein</fullName>
    </recommendedName>
</protein>
<organism evidence="8 9">
    <name type="scientific">Ciona savignyi</name>
    <name type="common">Pacific transparent sea squirt</name>
    <dbReference type="NCBI Taxonomy" id="51511"/>
    <lineage>
        <taxon>Eukaryota</taxon>
        <taxon>Metazoa</taxon>
        <taxon>Chordata</taxon>
        <taxon>Tunicata</taxon>
        <taxon>Ascidiacea</taxon>
        <taxon>Phlebobranchia</taxon>
        <taxon>Cionidae</taxon>
        <taxon>Ciona</taxon>
    </lineage>
</organism>
<evidence type="ECO:0000313" key="9">
    <source>
        <dbReference type="Proteomes" id="UP000007875"/>
    </source>
</evidence>
<feature type="transmembrane region" description="Helical" evidence="6">
    <location>
        <begin position="220"/>
        <end position="239"/>
    </location>
</feature>
<dbReference type="InterPro" id="IPR059044">
    <property type="entry name" value="TM_Tm6sf1/2"/>
</dbReference>
<dbReference type="STRING" id="51511.ENSCSAVP00000012780"/>
<keyword evidence="4 5" id="KW-0472">Membrane</keyword>
<feature type="transmembrane region" description="Helical" evidence="6">
    <location>
        <begin position="121"/>
        <end position="138"/>
    </location>
</feature>
<reference evidence="9" key="1">
    <citation type="submission" date="2003-08" db="EMBL/GenBank/DDBJ databases">
        <authorList>
            <person name="Birren B."/>
            <person name="Nusbaum C."/>
            <person name="Abebe A."/>
            <person name="Abouelleil A."/>
            <person name="Adekoya E."/>
            <person name="Ait-zahra M."/>
            <person name="Allen N."/>
            <person name="Allen T."/>
            <person name="An P."/>
            <person name="Anderson M."/>
            <person name="Anderson S."/>
            <person name="Arachchi H."/>
            <person name="Armbruster J."/>
            <person name="Bachantsang P."/>
            <person name="Baldwin J."/>
            <person name="Barry A."/>
            <person name="Bayul T."/>
            <person name="Blitshsteyn B."/>
            <person name="Bloom T."/>
            <person name="Blye J."/>
            <person name="Boguslavskiy L."/>
            <person name="Borowsky M."/>
            <person name="Boukhgalter B."/>
            <person name="Brunache A."/>
            <person name="Butler J."/>
            <person name="Calixte N."/>
            <person name="Calvo S."/>
            <person name="Camarata J."/>
            <person name="Campo K."/>
            <person name="Chang J."/>
            <person name="Cheshatsang Y."/>
            <person name="Citroen M."/>
            <person name="Collymore A."/>
            <person name="Considine T."/>
            <person name="Cook A."/>
            <person name="Cooke P."/>
            <person name="Corum B."/>
            <person name="Cuomo C."/>
            <person name="David R."/>
            <person name="Dawoe T."/>
            <person name="Degray S."/>
            <person name="Dodge S."/>
            <person name="Dooley K."/>
            <person name="Dorje P."/>
            <person name="Dorjee K."/>
            <person name="Dorris L."/>
            <person name="Duffey N."/>
            <person name="Dupes A."/>
            <person name="Elkins T."/>
            <person name="Engels R."/>
            <person name="Erickson J."/>
            <person name="Farina A."/>
            <person name="Faro S."/>
            <person name="Ferreira P."/>
            <person name="Fischer H."/>
            <person name="Fitzgerald M."/>
            <person name="Foley K."/>
            <person name="Gage D."/>
            <person name="Galagan J."/>
            <person name="Gearin G."/>
            <person name="Gnerre S."/>
            <person name="Gnirke A."/>
            <person name="Goyette A."/>
            <person name="Graham J."/>
            <person name="Grandbois E."/>
            <person name="Gyaltsen K."/>
            <person name="Hafez N."/>
            <person name="Hagopian D."/>
            <person name="Hagos B."/>
            <person name="Hall J."/>
            <person name="Hatcher B."/>
            <person name="Heller A."/>
            <person name="Higgins H."/>
            <person name="Honan T."/>
            <person name="Horn A."/>
            <person name="Houde N."/>
            <person name="Hughes L."/>
            <person name="Hulme W."/>
            <person name="Husby E."/>
            <person name="Iliev I."/>
            <person name="Jaffe D."/>
            <person name="Jones C."/>
            <person name="Kamal M."/>
            <person name="Kamat A."/>
            <person name="Kamvysselis M."/>
            <person name="Karlsson E."/>
            <person name="Kells C."/>
            <person name="Kieu A."/>
            <person name="Kisner P."/>
            <person name="Kodira C."/>
            <person name="Kulbokas E."/>
            <person name="Labutti K."/>
            <person name="Lama D."/>
            <person name="Landers T."/>
            <person name="Leger J."/>
            <person name="Levine S."/>
            <person name="Lewis D."/>
            <person name="Lewis T."/>
            <person name="Lindblad-toh K."/>
            <person name="Liu X."/>
            <person name="Lokyitsang T."/>
            <person name="Lokyitsang Y."/>
            <person name="Lucien O."/>
            <person name="Lui A."/>
            <person name="Ma L.J."/>
            <person name="Mabbitt R."/>
            <person name="Macdonald J."/>
            <person name="Maclean C."/>
            <person name="Major J."/>
            <person name="Manning J."/>
            <person name="Marabella R."/>
            <person name="Maru K."/>
            <person name="Matthews C."/>
            <person name="Mauceli E."/>
            <person name="Mccarthy M."/>
            <person name="Mcdonough S."/>
            <person name="Mcghee T."/>
            <person name="Meldrim J."/>
            <person name="Meneus L."/>
            <person name="Mesirov J."/>
            <person name="Mihalev A."/>
            <person name="Mihova T."/>
            <person name="Mikkelsen T."/>
            <person name="Mlenga V."/>
            <person name="Moru K."/>
            <person name="Mozes J."/>
            <person name="Mulrain L."/>
            <person name="Munson G."/>
            <person name="Naylor J."/>
            <person name="Newes C."/>
            <person name="Nguyen C."/>
            <person name="Nguyen N."/>
            <person name="Nguyen T."/>
            <person name="Nicol R."/>
            <person name="Nielsen C."/>
            <person name="Nizzari M."/>
            <person name="Norbu C."/>
            <person name="Norbu N."/>
            <person name="O'donnell P."/>
            <person name="Okoawo O."/>
            <person name="O'leary S."/>
            <person name="Omotosho B."/>
            <person name="O'neill K."/>
            <person name="Osman S."/>
            <person name="Parker S."/>
            <person name="Perrin D."/>
            <person name="Phunkhang P."/>
            <person name="Piqani B."/>
            <person name="Purcell S."/>
            <person name="Rachupka T."/>
            <person name="Ramasamy U."/>
            <person name="Rameau R."/>
            <person name="Ray V."/>
            <person name="Raymond C."/>
            <person name="Retta R."/>
            <person name="Richardson S."/>
            <person name="Rise C."/>
            <person name="Rodriguez J."/>
            <person name="Rogers J."/>
            <person name="Rogov P."/>
            <person name="Rutman M."/>
            <person name="Schupbach R."/>
            <person name="Seaman C."/>
            <person name="Settipalli S."/>
            <person name="Sharpe T."/>
            <person name="Sheridan J."/>
            <person name="Sherpa N."/>
            <person name="Shi J."/>
            <person name="Smirnov S."/>
            <person name="Smith C."/>
            <person name="Sougnez C."/>
            <person name="Spencer B."/>
            <person name="Stalker J."/>
            <person name="Stange-thomann N."/>
            <person name="Stavropoulos S."/>
            <person name="Stetson K."/>
            <person name="Stone C."/>
            <person name="Stone S."/>
            <person name="Stubbs M."/>
            <person name="Talamas J."/>
            <person name="Tchuinga P."/>
            <person name="Tenzing P."/>
            <person name="Tesfaye S."/>
            <person name="Theodore J."/>
            <person name="Thoulutsang Y."/>
            <person name="Topham K."/>
            <person name="Towey S."/>
            <person name="Tsamla T."/>
            <person name="Tsomo N."/>
            <person name="Vallee D."/>
            <person name="Vassiliev H."/>
            <person name="Venkataraman V."/>
            <person name="Vinson J."/>
            <person name="Vo A."/>
            <person name="Wade C."/>
            <person name="Wang S."/>
            <person name="Wangchuk T."/>
            <person name="Wangdi T."/>
            <person name="Whittaker C."/>
            <person name="Wilkinson J."/>
            <person name="Wu Y."/>
            <person name="Wyman D."/>
            <person name="Yadav S."/>
            <person name="Yang S."/>
            <person name="Yang X."/>
            <person name="Yeager S."/>
            <person name="Yee E."/>
            <person name="Young G."/>
            <person name="Zainoun J."/>
            <person name="Zembeck L."/>
            <person name="Zimmer A."/>
            <person name="Zody M."/>
            <person name="Lander E."/>
        </authorList>
    </citation>
    <scope>NUCLEOTIDE SEQUENCE [LARGE SCALE GENOMIC DNA]</scope>
</reference>
<evidence type="ECO:0000313" key="8">
    <source>
        <dbReference type="Ensembl" id="ENSCSAVP00000012780.1"/>
    </source>
</evidence>
<dbReference type="eggNOG" id="ENOG502QRB2">
    <property type="taxonomic scope" value="Eukaryota"/>
</dbReference>
<feature type="domain" description="EXPERA" evidence="7">
    <location>
        <begin position="69"/>
        <end position="195"/>
    </location>
</feature>
<dbReference type="InterPro" id="IPR033118">
    <property type="entry name" value="EXPERA"/>
</dbReference>
<accession>H2Z5B8</accession>
<reference evidence="8" key="2">
    <citation type="submission" date="2025-08" db="UniProtKB">
        <authorList>
            <consortium name="Ensembl"/>
        </authorList>
    </citation>
    <scope>IDENTIFICATION</scope>
</reference>
<sequence length="254" mass="28458">MANFIGVIMSCLISVSAIPLVIVITDHDILSQPINMMIIGFGFLASVVMVFYLVLPPKGIKKQLGKEGRGVLYYTCCVFMWASVADFTLQSRQLGIFGFASNNAYFDHGEPYLQTPFGIGVQYWNAVINFILYANIIYKIDNHIDPRFTAIYWAGGILTSQFCVLFGAYTGSYAAYLPPSVAMNVVFVVYPFWVFFHFINKPRAEKIPPTNDSKYRVLDVVLVVSLLIASFFMAIRGLGGFDSPFPLTQHYVTK</sequence>
<comment type="subcellular location">
    <subcellularLocation>
        <location evidence="1">Membrane</location>
        <topology evidence="1">Multi-pass membrane protein</topology>
    </subcellularLocation>
</comment>
<keyword evidence="2 5" id="KW-0812">Transmembrane</keyword>
<reference evidence="8" key="3">
    <citation type="submission" date="2025-09" db="UniProtKB">
        <authorList>
            <consortium name="Ensembl"/>
        </authorList>
    </citation>
    <scope>IDENTIFICATION</scope>
</reference>